<dbReference type="InterPro" id="IPR003439">
    <property type="entry name" value="ABC_transporter-like_ATP-bd"/>
</dbReference>
<feature type="transmembrane region" description="Helical" evidence="7">
    <location>
        <begin position="158"/>
        <end position="178"/>
    </location>
</feature>
<comment type="subcellular location">
    <subcellularLocation>
        <location evidence="1">Cell membrane</location>
        <topology evidence="1">Multi-pass membrane protein</topology>
    </subcellularLocation>
</comment>
<gene>
    <name evidence="10" type="ORF">VLK81_00120</name>
</gene>
<organism evidence="10 11">
    <name type="scientific">Citroniella saccharovorans</name>
    <dbReference type="NCBI Taxonomy" id="2053367"/>
    <lineage>
        <taxon>Bacteria</taxon>
        <taxon>Bacillati</taxon>
        <taxon>Bacillota</taxon>
        <taxon>Tissierellia</taxon>
        <taxon>Tissierellales</taxon>
        <taxon>Peptoniphilaceae</taxon>
        <taxon>Citroniella</taxon>
    </lineage>
</organism>
<keyword evidence="6 7" id="KW-0472">Membrane</keyword>
<evidence type="ECO:0000256" key="5">
    <source>
        <dbReference type="ARBA" id="ARBA00022989"/>
    </source>
</evidence>
<dbReference type="CDD" id="cd07346">
    <property type="entry name" value="ABC_6TM_exporters"/>
    <property type="match status" value="1"/>
</dbReference>
<evidence type="ECO:0000259" key="8">
    <source>
        <dbReference type="PROSITE" id="PS50893"/>
    </source>
</evidence>
<dbReference type="GO" id="GO:0005524">
    <property type="term" value="F:ATP binding"/>
    <property type="evidence" value="ECO:0007669"/>
    <property type="project" value="UniProtKB-KW"/>
</dbReference>
<dbReference type="PANTHER" id="PTHR43394:SF1">
    <property type="entry name" value="ATP-BINDING CASSETTE SUB-FAMILY B MEMBER 10, MITOCHONDRIAL"/>
    <property type="match status" value="1"/>
</dbReference>
<keyword evidence="4 10" id="KW-0067">ATP-binding</keyword>
<keyword evidence="11" id="KW-1185">Reference proteome</keyword>
<comment type="caution">
    <text evidence="10">The sequence shown here is derived from an EMBL/GenBank/DDBJ whole genome shotgun (WGS) entry which is preliminary data.</text>
</comment>
<proteinExistence type="predicted"/>
<dbReference type="Pfam" id="PF00664">
    <property type="entry name" value="ABC_membrane"/>
    <property type="match status" value="1"/>
</dbReference>
<dbReference type="AlphaFoldDB" id="A0AAW9MRA5"/>
<dbReference type="InterPro" id="IPR011527">
    <property type="entry name" value="ABC1_TM_dom"/>
</dbReference>
<dbReference type="PANTHER" id="PTHR43394">
    <property type="entry name" value="ATP-DEPENDENT PERMEASE MDL1, MITOCHONDRIAL"/>
    <property type="match status" value="1"/>
</dbReference>
<dbReference type="Proteomes" id="UP001357733">
    <property type="component" value="Unassembled WGS sequence"/>
</dbReference>
<evidence type="ECO:0000259" key="9">
    <source>
        <dbReference type="PROSITE" id="PS50929"/>
    </source>
</evidence>
<sequence length="541" mass="62819">MRLILKDFYGNYVLKNKILFAIYILSTLLQKILLIVIPLATKYLINTISSKSSFENFKFWIYISLGLDFIFMLILSLRYFIQNKIEIKANREIKRDISEKLLYTSLNEIAGKENGYFIQRFNQDINNIKDLIIFEPVTLFINTFYIIAVFIILFKLNIYFALALLIFFPIFFVLQKFFSPKISKLEKEISIQNEDLNSKFEELVDGNYHIRLSRSIIYAIKRIKNSLDKIFNLEVKKSKLDIFYDFLLVTGLMNLMQLMPYLIGGFFVFKSQLSIGDITAFALYSSGLWDPIELIMGFPKKYAAEKVSLNRLYEILSLEDECKDGLKIDSFESLNIEGLSFSYEKREIFKDLNLKVKKGDKIGILGSNGSGKTSLLNILSCINRDYKGDIYLNGNNLRDYSFLTATSHICLVPAEAFIFNDSIAGNIKLGRDICLNDFSYLTSSLEAKNKDLNFEIKNIKSTLSSGEKKLIQLTRCLSLESDLYLLDEPLNYVDENFKNIIMNYIRDNFKDKTLIIISHEPKILEITEKIYLLEDKKLIRK</sequence>
<dbReference type="InterPro" id="IPR003593">
    <property type="entry name" value="AAA+_ATPase"/>
</dbReference>
<dbReference type="Gene3D" id="3.40.50.300">
    <property type="entry name" value="P-loop containing nucleotide triphosphate hydrolases"/>
    <property type="match status" value="1"/>
</dbReference>
<dbReference type="GO" id="GO:0005886">
    <property type="term" value="C:plasma membrane"/>
    <property type="evidence" value="ECO:0007669"/>
    <property type="project" value="UniProtKB-SubCell"/>
</dbReference>
<evidence type="ECO:0000256" key="6">
    <source>
        <dbReference type="ARBA" id="ARBA00023136"/>
    </source>
</evidence>
<feature type="domain" description="ABC transporter" evidence="8">
    <location>
        <begin position="334"/>
        <end position="541"/>
    </location>
</feature>
<dbReference type="RefSeq" id="WP_324618549.1">
    <property type="nucleotide sequence ID" value="NZ_JAYKOT010000001.1"/>
</dbReference>
<keyword evidence="3" id="KW-0547">Nucleotide-binding</keyword>
<feature type="transmembrane region" description="Helical" evidence="7">
    <location>
        <begin position="246"/>
        <end position="269"/>
    </location>
</feature>
<dbReference type="CDD" id="cd03228">
    <property type="entry name" value="ABCC_MRP_Like"/>
    <property type="match status" value="1"/>
</dbReference>
<protein>
    <submittedName>
        <fullName evidence="10">ABC transporter ATP-binding protein</fullName>
    </submittedName>
</protein>
<keyword evidence="5 7" id="KW-1133">Transmembrane helix</keyword>
<dbReference type="SMART" id="SM00382">
    <property type="entry name" value="AAA"/>
    <property type="match status" value="1"/>
</dbReference>
<feature type="transmembrane region" description="Helical" evidence="7">
    <location>
        <begin position="131"/>
        <end position="152"/>
    </location>
</feature>
<dbReference type="Pfam" id="PF00005">
    <property type="entry name" value="ABC_tran"/>
    <property type="match status" value="1"/>
</dbReference>
<evidence type="ECO:0000313" key="10">
    <source>
        <dbReference type="EMBL" id="MEB3428463.1"/>
    </source>
</evidence>
<dbReference type="PROSITE" id="PS50893">
    <property type="entry name" value="ABC_TRANSPORTER_2"/>
    <property type="match status" value="1"/>
</dbReference>
<dbReference type="GO" id="GO:0016887">
    <property type="term" value="F:ATP hydrolysis activity"/>
    <property type="evidence" value="ECO:0007669"/>
    <property type="project" value="InterPro"/>
</dbReference>
<reference evidence="10 11" key="1">
    <citation type="submission" date="2024-01" db="EMBL/GenBank/DDBJ databases">
        <title>Complete genome sequence of Citroniella saccharovorans strain M6.X9, isolated from human fecal sample.</title>
        <authorList>
            <person name="Cheng G."/>
            <person name="Westerholm M."/>
            <person name="Schnurer A."/>
        </authorList>
    </citation>
    <scope>NUCLEOTIDE SEQUENCE [LARGE SCALE GENOMIC DNA]</scope>
    <source>
        <strain evidence="10 11">DSM 29873</strain>
    </source>
</reference>
<evidence type="ECO:0000256" key="7">
    <source>
        <dbReference type="SAM" id="Phobius"/>
    </source>
</evidence>
<dbReference type="EMBL" id="JAYKOT010000001">
    <property type="protein sequence ID" value="MEB3428463.1"/>
    <property type="molecule type" value="Genomic_DNA"/>
</dbReference>
<dbReference type="InterPro" id="IPR036640">
    <property type="entry name" value="ABC1_TM_sf"/>
</dbReference>
<evidence type="ECO:0000256" key="3">
    <source>
        <dbReference type="ARBA" id="ARBA00022741"/>
    </source>
</evidence>
<dbReference type="PROSITE" id="PS50929">
    <property type="entry name" value="ABC_TM1F"/>
    <property type="match status" value="1"/>
</dbReference>
<feature type="transmembrane region" description="Helical" evidence="7">
    <location>
        <begin position="59"/>
        <end position="81"/>
    </location>
</feature>
<name>A0AAW9MRA5_9FIRM</name>
<evidence type="ECO:0000256" key="1">
    <source>
        <dbReference type="ARBA" id="ARBA00004651"/>
    </source>
</evidence>
<evidence type="ECO:0000256" key="4">
    <source>
        <dbReference type="ARBA" id="ARBA00022840"/>
    </source>
</evidence>
<dbReference type="SUPFAM" id="SSF52540">
    <property type="entry name" value="P-loop containing nucleoside triphosphate hydrolases"/>
    <property type="match status" value="1"/>
</dbReference>
<dbReference type="GO" id="GO:0015421">
    <property type="term" value="F:ABC-type oligopeptide transporter activity"/>
    <property type="evidence" value="ECO:0007669"/>
    <property type="project" value="TreeGrafter"/>
</dbReference>
<dbReference type="SUPFAM" id="SSF90123">
    <property type="entry name" value="ABC transporter transmembrane region"/>
    <property type="match status" value="1"/>
</dbReference>
<accession>A0AAW9MRA5</accession>
<evidence type="ECO:0000256" key="2">
    <source>
        <dbReference type="ARBA" id="ARBA00022692"/>
    </source>
</evidence>
<dbReference type="InterPro" id="IPR027417">
    <property type="entry name" value="P-loop_NTPase"/>
</dbReference>
<dbReference type="InterPro" id="IPR039421">
    <property type="entry name" value="Type_1_exporter"/>
</dbReference>
<keyword evidence="2 7" id="KW-0812">Transmembrane</keyword>
<feature type="domain" description="ABC transmembrane type-1" evidence="9">
    <location>
        <begin position="21"/>
        <end position="298"/>
    </location>
</feature>
<feature type="transmembrane region" description="Helical" evidence="7">
    <location>
        <begin position="20"/>
        <end position="39"/>
    </location>
</feature>
<dbReference type="Gene3D" id="1.20.1560.10">
    <property type="entry name" value="ABC transporter type 1, transmembrane domain"/>
    <property type="match status" value="1"/>
</dbReference>
<evidence type="ECO:0000313" key="11">
    <source>
        <dbReference type="Proteomes" id="UP001357733"/>
    </source>
</evidence>